<gene>
    <name evidence="3" type="ORF">ANCCEY_12022</name>
</gene>
<accession>A0A0D6LA79</accession>
<dbReference type="PANTHER" id="PTHR10334">
    <property type="entry name" value="CYSTEINE-RICH SECRETORY PROTEIN-RELATED"/>
    <property type="match status" value="1"/>
</dbReference>
<name>A0A0D6LA79_9BILA</name>
<dbReference type="CDD" id="cd05380">
    <property type="entry name" value="CAP_euk"/>
    <property type="match status" value="2"/>
</dbReference>
<feature type="domain" description="SCP" evidence="2">
    <location>
        <begin position="21"/>
        <end position="163"/>
    </location>
</feature>
<dbReference type="Pfam" id="PF00188">
    <property type="entry name" value="CAP"/>
    <property type="match status" value="2"/>
</dbReference>
<dbReference type="InterPro" id="IPR001283">
    <property type="entry name" value="CRISP-related"/>
</dbReference>
<dbReference type="SUPFAM" id="SSF55797">
    <property type="entry name" value="PR-1-like"/>
    <property type="match status" value="2"/>
</dbReference>
<sequence>MKSNALVSCDYQCWNFKSTDEIRDLYLKQANTLRQQIAQGAADCKNNAKCPQGKNVYRLYWDCMLEIEAQKQVDKCSDAVTQPNDATIIVKKQTLTTCNPKPLFKEAVKNWWDVVKTEGLGNNPIFDKNGLASFATLAHGKATRIGCAQKNCNGDLYQACVVFGKAPEMNQPIYEVGQGCQAPTECTIFAGSKCNTGTNLCVAGYIDPAATTSPAPSPTTASTPGVVTTTPAAGTTTSTAPPGKFSGSFHMKGLRYRGATAMCPQNGHISTDAIRNIFLNLHNEHRSNLARGLVKNGNSQSFARQASKMIKLTYDCAAERTAFAWAQQCKNQDSNTRGVSENRYTFPNKNLDMTVIARRATNRWWEEITTKGMSQSDLNRFHSNLGVSHYARMAWDSTRSFGCAAFKCADFINTVCHYNGGGIEGEQIYKMGPACRRCSTIGTSRCEQGLCVF</sequence>
<feature type="domain" description="SCP" evidence="2">
    <location>
        <begin position="273"/>
        <end position="425"/>
    </location>
</feature>
<feature type="compositionally biased region" description="Low complexity" evidence="1">
    <location>
        <begin position="212"/>
        <end position="242"/>
    </location>
</feature>
<evidence type="ECO:0000313" key="3">
    <source>
        <dbReference type="EMBL" id="EPB68885.1"/>
    </source>
</evidence>
<proteinExistence type="predicted"/>
<protein>
    <submittedName>
        <fullName evidence="3">SCP-like protein</fullName>
    </submittedName>
</protein>
<dbReference type="SMART" id="SM00198">
    <property type="entry name" value="SCP"/>
    <property type="match status" value="2"/>
</dbReference>
<evidence type="ECO:0000259" key="2">
    <source>
        <dbReference type="SMART" id="SM00198"/>
    </source>
</evidence>
<organism evidence="3 4">
    <name type="scientific">Ancylostoma ceylanicum</name>
    <dbReference type="NCBI Taxonomy" id="53326"/>
    <lineage>
        <taxon>Eukaryota</taxon>
        <taxon>Metazoa</taxon>
        <taxon>Ecdysozoa</taxon>
        <taxon>Nematoda</taxon>
        <taxon>Chromadorea</taxon>
        <taxon>Rhabditida</taxon>
        <taxon>Rhabditina</taxon>
        <taxon>Rhabditomorpha</taxon>
        <taxon>Strongyloidea</taxon>
        <taxon>Ancylostomatidae</taxon>
        <taxon>Ancylostomatinae</taxon>
        <taxon>Ancylostoma</taxon>
    </lineage>
</organism>
<feature type="region of interest" description="Disordered" evidence="1">
    <location>
        <begin position="212"/>
        <end position="244"/>
    </location>
</feature>
<dbReference type="InterPro" id="IPR014044">
    <property type="entry name" value="CAP_dom"/>
</dbReference>
<evidence type="ECO:0000256" key="1">
    <source>
        <dbReference type="SAM" id="MobiDB-lite"/>
    </source>
</evidence>
<evidence type="ECO:0000313" key="4">
    <source>
        <dbReference type="Proteomes" id="UP000054495"/>
    </source>
</evidence>
<dbReference type="Proteomes" id="UP000054495">
    <property type="component" value="Unassembled WGS sequence"/>
</dbReference>
<dbReference type="EMBL" id="KE125366">
    <property type="protein sequence ID" value="EPB68885.1"/>
    <property type="molecule type" value="Genomic_DNA"/>
</dbReference>
<dbReference type="AlphaFoldDB" id="A0A0D6LA79"/>
<keyword evidence="4" id="KW-1185">Reference proteome</keyword>
<dbReference type="InterPro" id="IPR035940">
    <property type="entry name" value="CAP_sf"/>
</dbReference>
<dbReference type="Gene3D" id="3.40.33.10">
    <property type="entry name" value="CAP"/>
    <property type="match status" value="2"/>
</dbReference>
<reference evidence="3 4" key="1">
    <citation type="submission" date="2013-05" db="EMBL/GenBank/DDBJ databases">
        <title>Draft genome of the parasitic nematode Anyclostoma ceylanicum.</title>
        <authorList>
            <person name="Mitreva M."/>
        </authorList>
    </citation>
    <scope>NUCLEOTIDE SEQUENCE [LARGE SCALE GENOMIC DNA]</scope>
</reference>